<dbReference type="RefSeq" id="WP_061833202.1">
    <property type="nucleotide sequence ID" value="NZ_LUKE01000001.1"/>
</dbReference>
<sequence length="202" mass="23232">MIKKILTFPDPKLREVSTPVKEFAPELKQLSEDMIETMYDANGIGLAAPQIGELKRMIVIDTRPKDEGGRRYKYDEMSDLEKAVPQPLILINPEIVKGEGKTTFDEGCLSIPGYYETVERFNYIEMKAFDINGKEFIVKTDGLLAICMQHELDHLEGTLFVDHLSFVKSNKIKNQIKKYGYPVKEEKEAEKEKQKELAKDKR</sequence>
<feature type="binding site" evidence="2">
    <location>
        <position position="150"/>
    </location>
    <ligand>
        <name>Fe cation</name>
        <dbReference type="ChEBI" id="CHEBI:24875"/>
    </ligand>
</feature>
<comment type="similarity">
    <text evidence="1 2">Belongs to the polypeptide deformylase family.</text>
</comment>
<keyword evidence="2" id="KW-0378">Hydrolase</keyword>
<comment type="caution">
    <text evidence="3">The sequence shown here is derived from an EMBL/GenBank/DDBJ whole genome shotgun (WGS) entry which is preliminary data.</text>
</comment>
<comment type="cofactor">
    <cofactor evidence="2">
        <name>Fe(2+)</name>
        <dbReference type="ChEBI" id="CHEBI:29033"/>
    </cofactor>
    <text evidence="2">Binds 1 Fe(2+) ion.</text>
</comment>
<comment type="catalytic activity">
    <reaction evidence="2">
        <text>N-terminal N-formyl-L-methionyl-[peptide] + H2O = N-terminal L-methionyl-[peptide] + formate</text>
        <dbReference type="Rhea" id="RHEA:24420"/>
        <dbReference type="Rhea" id="RHEA-COMP:10639"/>
        <dbReference type="Rhea" id="RHEA-COMP:10640"/>
        <dbReference type="ChEBI" id="CHEBI:15377"/>
        <dbReference type="ChEBI" id="CHEBI:15740"/>
        <dbReference type="ChEBI" id="CHEBI:49298"/>
        <dbReference type="ChEBI" id="CHEBI:64731"/>
        <dbReference type="EC" id="3.5.1.88"/>
    </reaction>
</comment>
<feature type="binding site" evidence="2">
    <location>
        <position position="154"/>
    </location>
    <ligand>
        <name>Fe cation</name>
        <dbReference type="ChEBI" id="CHEBI:24875"/>
    </ligand>
</feature>
<dbReference type="PANTHER" id="PTHR10458">
    <property type="entry name" value="PEPTIDE DEFORMYLASE"/>
    <property type="match status" value="1"/>
</dbReference>
<gene>
    <name evidence="2" type="primary">def</name>
    <name evidence="3" type="ORF">AZI86_00850</name>
</gene>
<comment type="function">
    <text evidence="2">Removes the formyl group from the N-terminal Met of newly synthesized proteins. Requires at least a dipeptide for an efficient rate of reaction. N-terminal L-methionine is a prerequisite for activity but the enzyme has broad specificity at other positions.</text>
</comment>
<dbReference type="PANTHER" id="PTHR10458:SF22">
    <property type="entry name" value="PEPTIDE DEFORMYLASE"/>
    <property type="match status" value="1"/>
</dbReference>
<feature type="active site" evidence="2">
    <location>
        <position position="151"/>
    </location>
</feature>
<accession>A0A150WMN9</accession>
<protein>
    <recommendedName>
        <fullName evidence="2">Peptide deformylase</fullName>
        <shortName evidence="2">PDF</shortName>
        <ecNumber evidence="2">3.5.1.88</ecNumber>
    </recommendedName>
    <alternativeName>
        <fullName evidence="2">Polypeptide deformylase</fullName>
    </alternativeName>
</protein>
<dbReference type="PIRSF" id="PIRSF004749">
    <property type="entry name" value="Pep_def"/>
    <property type="match status" value="1"/>
</dbReference>
<evidence type="ECO:0000313" key="4">
    <source>
        <dbReference type="Proteomes" id="UP000075320"/>
    </source>
</evidence>
<dbReference type="Gene3D" id="3.90.45.10">
    <property type="entry name" value="Peptide deformylase"/>
    <property type="match status" value="1"/>
</dbReference>
<organism evidence="3 4">
    <name type="scientific">Bdellovibrio bacteriovorus</name>
    <dbReference type="NCBI Taxonomy" id="959"/>
    <lineage>
        <taxon>Bacteria</taxon>
        <taxon>Pseudomonadati</taxon>
        <taxon>Bdellovibrionota</taxon>
        <taxon>Bdellovibrionia</taxon>
        <taxon>Bdellovibrionales</taxon>
        <taxon>Pseudobdellovibrionaceae</taxon>
        <taxon>Bdellovibrio</taxon>
    </lineage>
</organism>
<dbReference type="OrthoDB" id="5292739at2"/>
<keyword evidence="2" id="KW-0479">Metal-binding</keyword>
<dbReference type="SUPFAM" id="SSF56420">
    <property type="entry name" value="Peptide deformylase"/>
    <property type="match status" value="1"/>
</dbReference>
<dbReference type="GO" id="GO:0042586">
    <property type="term" value="F:peptide deformylase activity"/>
    <property type="evidence" value="ECO:0007669"/>
    <property type="project" value="UniProtKB-UniRule"/>
</dbReference>
<dbReference type="NCBIfam" id="TIGR00079">
    <property type="entry name" value="pept_deformyl"/>
    <property type="match status" value="1"/>
</dbReference>
<dbReference type="NCBIfam" id="NF001159">
    <property type="entry name" value="PRK00150.1-3"/>
    <property type="match status" value="1"/>
</dbReference>
<dbReference type="InterPro" id="IPR023635">
    <property type="entry name" value="Peptide_deformylase"/>
</dbReference>
<dbReference type="AlphaFoldDB" id="A0A150WMN9"/>
<keyword evidence="2" id="KW-0408">Iron</keyword>
<dbReference type="HAMAP" id="MF_00163">
    <property type="entry name" value="Pep_deformylase"/>
    <property type="match status" value="1"/>
</dbReference>
<dbReference type="EC" id="3.5.1.88" evidence="2"/>
<name>A0A150WMN9_BDEBC</name>
<dbReference type="GO" id="GO:0006412">
    <property type="term" value="P:translation"/>
    <property type="evidence" value="ECO:0007669"/>
    <property type="project" value="UniProtKB-UniRule"/>
</dbReference>
<dbReference type="CDD" id="cd00487">
    <property type="entry name" value="Pep_deformylase"/>
    <property type="match status" value="1"/>
</dbReference>
<reference evidence="3 4" key="1">
    <citation type="submission" date="2016-03" db="EMBL/GenBank/DDBJ databases">
        <authorList>
            <person name="Ploux O."/>
        </authorList>
    </citation>
    <scope>NUCLEOTIDE SEQUENCE [LARGE SCALE GENOMIC DNA]</scope>
    <source>
        <strain evidence="3 4">R0</strain>
    </source>
</reference>
<dbReference type="Pfam" id="PF01327">
    <property type="entry name" value="Pep_deformylase"/>
    <property type="match status" value="1"/>
</dbReference>
<dbReference type="InterPro" id="IPR036821">
    <property type="entry name" value="Peptide_deformylase_sf"/>
</dbReference>
<evidence type="ECO:0000256" key="1">
    <source>
        <dbReference type="ARBA" id="ARBA00010759"/>
    </source>
</evidence>
<dbReference type="GO" id="GO:0046872">
    <property type="term" value="F:metal ion binding"/>
    <property type="evidence" value="ECO:0007669"/>
    <property type="project" value="UniProtKB-KW"/>
</dbReference>
<evidence type="ECO:0000256" key="2">
    <source>
        <dbReference type="HAMAP-Rule" id="MF_00163"/>
    </source>
</evidence>
<feature type="binding site" evidence="2">
    <location>
        <position position="108"/>
    </location>
    <ligand>
        <name>Fe cation</name>
        <dbReference type="ChEBI" id="CHEBI:24875"/>
    </ligand>
</feature>
<dbReference type="PRINTS" id="PR01576">
    <property type="entry name" value="PDEFORMYLASE"/>
</dbReference>
<dbReference type="Proteomes" id="UP000075320">
    <property type="component" value="Unassembled WGS sequence"/>
</dbReference>
<keyword evidence="2" id="KW-0648">Protein biosynthesis</keyword>
<proteinExistence type="inferred from homology"/>
<evidence type="ECO:0000313" key="3">
    <source>
        <dbReference type="EMBL" id="KYG65658.1"/>
    </source>
</evidence>
<keyword evidence="4" id="KW-1185">Reference proteome</keyword>
<dbReference type="EMBL" id="LUKE01000001">
    <property type="protein sequence ID" value="KYG65658.1"/>
    <property type="molecule type" value="Genomic_DNA"/>
</dbReference>